<organism evidence="4 5">
    <name type="scientific">Crepidotus variabilis</name>
    <dbReference type="NCBI Taxonomy" id="179855"/>
    <lineage>
        <taxon>Eukaryota</taxon>
        <taxon>Fungi</taxon>
        <taxon>Dikarya</taxon>
        <taxon>Basidiomycota</taxon>
        <taxon>Agaricomycotina</taxon>
        <taxon>Agaricomycetes</taxon>
        <taxon>Agaricomycetidae</taxon>
        <taxon>Agaricales</taxon>
        <taxon>Agaricineae</taxon>
        <taxon>Crepidotaceae</taxon>
        <taxon>Crepidotus</taxon>
    </lineage>
</organism>
<evidence type="ECO:0000256" key="1">
    <source>
        <dbReference type="SAM" id="MobiDB-lite"/>
    </source>
</evidence>
<comment type="caution">
    <text evidence="4">The sequence shown here is derived from an EMBL/GenBank/DDBJ whole genome shotgun (WGS) entry which is preliminary data.</text>
</comment>
<feature type="chain" id="PRO_5040271988" description="Ribonuclease H1 N-terminal domain-containing protein" evidence="2">
    <location>
        <begin position="17"/>
        <end position="620"/>
    </location>
</feature>
<dbReference type="InterPro" id="IPR011320">
    <property type="entry name" value="RNase_H1_N"/>
</dbReference>
<evidence type="ECO:0000313" key="4">
    <source>
        <dbReference type="EMBL" id="KAF9522522.1"/>
    </source>
</evidence>
<dbReference type="EMBL" id="MU157942">
    <property type="protein sequence ID" value="KAF9522522.1"/>
    <property type="molecule type" value="Genomic_DNA"/>
</dbReference>
<feature type="compositionally biased region" description="Polar residues" evidence="1">
    <location>
        <begin position="234"/>
        <end position="249"/>
    </location>
</feature>
<dbReference type="AlphaFoldDB" id="A0A9P6E4T3"/>
<reference evidence="4" key="1">
    <citation type="submission" date="2020-11" db="EMBL/GenBank/DDBJ databases">
        <authorList>
            <consortium name="DOE Joint Genome Institute"/>
            <person name="Ahrendt S."/>
            <person name="Riley R."/>
            <person name="Andreopoulos W."/>
            <person name="Labutti K."/>
            <person name="Pangilinan J."/>
            <person name="Ruiz-Duenas F.J."/>
            <person name="Barrasa J.M."/>
            <person name="Sanchez-Garcia M."/>
            <person name="Camarero S."/>
            <person name="Miyauchi S."/>
            <person name="Serrano A."/>
            <person name="Linde D."/>
            <person name="Babiker R."/>
            <person name="Drula E."/>
            <person name="Ayuso-Fernandez I."/>
            <person name="Pacheco R."/>
            <person name="Padilla G."/>
            <person name="Ferreira P."/>
            <person name="Barriuso J."/>
            <person name="Kellner H."/>
            <person name="Castanera R."/>
            <person name="Alfaro M."/>
            <person name="Ramirez L."/>
            <person name="Pisabarro A.G."/>
            <person name="Kuo A."/>
            <person name="Tritt A."/>
            <person name="Lipzen A."/>
            <person name="He G."/>
            <person name="Yan M."/>
            <person name="Ng V."/>
            <person name="Cullen D."/>
            <person name="Martin F."/>
            <person name="Rosso M.-N."/>
            <person name="Henrissat B."/>
            <person name="Hibbett D."/>
            <person name="Martinez A.T."/>
            <person name="Grigoriev I.V."/>
        </authorList>
    </citation>
    <scope>NUCLEOTIDE SEQUENCE</scope>
    <source>
        <strain evidence="4">CBS 506.95</strain>
    </source>
</reference>
<feature type="domain" description="Ribonuclease H1 N-terminal" evidence="3">
    <location>
        <begin position="36"/>
        <end position="76"/>
    </location>
</feature>
<dbReference type="Gene3D" id="3.40.970.10">
    <property type="entry name" value="Ribonuclease H1, N-terminal domain"/>
    <property type="match status" value="1"/>
</dbReference>
<dbReference type="Proteomes" id="UP000807306">
    <property type="component" value="Unassembled WGS sequence"/>
</dbReference>
<proteinExistence type="predicted"/>
<protein>
    <recommendedName>
        <fullName evidence="3">Ribonuclease H1 N-terminal domain-containing protein</fullName>
    </recommendedName>
</protein>
<evidence type="ECO:0000259" key="3">
    <source>
        <dbReference type="Pfam" id="PF01693"/>
    </source>
</evidence>
<dbReference type="Pfam" id="PF01693">
    <property type="entry name" value="Cauli_VI"/>
    <property type="match status" value="1"/>
</dbReference>
<feature type="compositionally biased region" description="Basic and acidic residues" evidence="1">
    <location>
        <begin position="250"/>
        <end position="259"/>
    </location>
</feature>
<evidence type="ECO:0000313" key="5">
    <source>
        <dbReference type="Proteomes" id="UP000807306"/>
    </source>
</evidence>
<sequence length="620" mass="69523">MVSCFGFFKLFPFGQAAVNTNTATYHPQIPVQDRRYAVLVGLRPGVYTTAVEALEQTEGIPGGYKQMFATVEEAHEAFEQAKAAGAVRQANRLGARIQITKDNLEEVEGLDPTTLPPVSFYYVVLRGKRVGIFAFDASSFASGISGGHCVRYETFQECYDTFYKSLKSGSVIKDTFEWELVIPSSYFTFSINELDGSRAKKVGPDGLTKDQHYYQKHSEKLKQQQKLYPKRASRTSYLLKSRSSPLTEQKTNDADDKSVPLKLRPLSNSSPSTVLCQCSLRPIQSTKIYCDMGTQTDLVSLPNSSFKSCEIEIPSDLLPAESSPTGAESPLAPVAKSPPVPATKSSLTPESPPKLAELSSKKSASIWDEDLWLGDHVHPDVWCRNLGLNAEALRGNLNDSRPQWTPISPILPVLQRDDLDYLNWLAKLRFQIHRWSSTWGGVLLWDDSLDMFYLHALKTGEPTMRQLVKGFWKKSYKGRAFLDELSLWCYQGIPEDGAAILVIFHEIIDLIKVLLYGIARIEVPDIKEEGWVQSFLTGISVDEDVLMEESLDDSSLGFELKVIMVYLINFKIASRRNKIFLILTEGQALSYLICDTTVKKPVYFYCKGFFSKIVIPGKDV</sequence>
<feature type="region of interest" description="Disordered" evidence="1">
    <location>
        <begin position="233"/>
        <end position="265"/>
    </location>
</feature>
<accession>A0A9P6E4T3</accession>
<evidence type="ECO:0000256" key="2">
    <source>
        <dbReference type="SAM" id="SignalP"/>
    </source>
</evidence>
<dbReference type="InterPro" id="IPR037056">
    <property type="entry name" value="RNase_H1_N_sf"/>
</dbReference>
<dbReference type="InterPro" id="IPR009027">
    <property type="entry name" value="Ribosomal_bL9/RNase_H1_N"/>
</dbReference>
<keyword evidence="5" id="KW-1185">Reference proteome</keyword>
<keyword evidence="2" id="KW-0732">Signal</keyword>
<gene>
    <name evidence="4" type="ORF">CPB83DRAFT_840405</name>
</gene>
<dbReference type="SUPFAM" id="SSF55658">
    <property type="entry name" value="L9 N-domain-like"/>
    <property type="match status" value="1"/>
</dbReference>
<name>A0A9P6E4T3_9AGAR</name>
<feature type="region of interest" description="Disordered" evidence="1">
    <location>
        <begin position="317"/>
        <end position="356"/>
    </location>
</feature>
<feature type="signal peptide" evidence="2">
    <location>
        <begin position="1"/>
        <end position="16"/>
    </location>
</feature>